<dbReference type="AlphaFoldDB" id="A0A432MD16"/>
<organism evidence="3 4">
    <name type="scientific">Tautonia sociabilis</name>
    <dbReference type="NCBI Taxonomy" id="2080755"/>
    <lineage>
        <taxon>Bacteria</taxon>
        <taxon>Pseudomonadati</taxon>
        <taxon>Planctomycetota</taxon>
        <taxon>Planctomycetia</taxon>
        <taxon>Isosphaerales</taxon>
        <taxon>Isosphaeraceae</taxon>
        <taxon>Tautonia</taxon>
    </lineage>
</organism>
<dbReference type="EMBL" id="RYZH01000070">
    <property type="protein sequence ID" value="RUL82547.1"/>
    <property type="molecule type" value="Genomic_DNA"/>
</dbReference>
<reference evidence="3 4" key="1">
    <citation type="submission" date="2018-12" db="EMBL/GenBank/DDBJ databases">
        <authorList>
            <person name="Toschakov S.V."/>
        </authorList>
    </citation>
    <scope>NUCLEOTIDE SEQUENCE [LARGE SCALE GENOMIC DNA]</scope>
    <source>
        <strain evidence="3 4">GM2012</strain>
    </source>
</reference>
<feature type="coiled-coil region" evidence="1">
    <location>
        <begin position="31"/>
        <end position="86"/>
    </location>
</feature>
<keyword evidence="1" id="KW-0175">Coiled coil</keyword>
<sequence>MTAFLSGPGRCIAALAMAAAALALTAETIRIRRHEERLRTQERALAERRQVLEEMERVALQIKQNQDQRERNLGEIAALLEELKREQGQRPRILHASPTADPSVPDEAAPDVVLDVRFTLQRIPMGGRTRTRRGLSTGTDAPRISLPMSGLAHSVECNSSEE</sequence>
<proteinExistence type="predicted"/>
<feature type="region of interest" description="Disordered" evidence="2">
    <location>
        <begin position="128"/>
        <end position="162"/>
    </location>
</feature>
<evidence type="ECO:0000313" key="3">
    <source>
        <dbReference type="EMBL" id="RUL82547.1"/>
    </source>
</evidence>
<dbReference type="RefSeq" id="WP_126727887.1">
    <property type="nucleotide sequence ID" value="NZ_RYZH01000070.1"/>
</dbReference>
<reference evidence="3 4" key="2">
    <citation type="submission" date="2019-01" db="EMBL/GenBank/DDBJ databases">
        <title>Tautonia sociabilis, a novel thermotolerant planctomycete of Isosphaeraceae family, isolated from a 4000 m deep subterranean habitat.</title>
        <authorList>
            <person name="Kovaleva O.L."/>
            <person name="Elcheninov A.G."/>
            <person name="Van Heerden E."/>
            <person name="Toshchakov S.V."/>
            <person name="Novikov A."/>
            <person name="Bonch-Osmolovskaya E.A."/>
            <person name="Kublanov I.V."/>
        </authorList>
    </citation>
    <scope>NUCLEOTIDE SEQUENCE [LARGE SCALE GENOMIC DNA]</scope>
    <source>
        <strain evidence="3 4">GM2012</strain>
    </source>
</reference>
<protein>
    <submittedName>
        <fullName evidence="3">Uncharacterized protein</fullName>
    </submittedName>
</protein>
<accession>A0A432MD16</accession>
<evidence type="ECO:0000313" key="4">
    <source>
        <dbReference type="Proteomes" id="UP000280296"/>
    </source>
</evidence>
<keyword evidence="4" id="KW-1185">Reference proteome</keyword>
<dbReference type="Proteomes" id="UP000280296">
    <property type="component" value="Unassembled WGS sequence"/>
</dbReference>
<feature type="region of interest" description="Disordered" evidence="2">
    <location>
        <begin position="87"/>
        <end position="107"/>
    </location>
</feature>
<name>A0A432MD16_9BACT</name>
<gene>
    <name evidence="3" type="ORF">TsocGM_23430</name>
</gene>
<evidence type="ECO:0000256" key="2">
    <source>
        <dbReference type="SAM" id="MobiDB-lite"/>
    </source>
</evidence>
<comment type="caution">
    <text evidence="3">The sequence shown here is derived from an EMBL/GenBank/DDBJ whole genome shotgun (WGS) entry which is preliminary data.</text>
</comment>
<evidence type="ECO:0000256" key="1">
    <source>
        <dbReference type="SAM" id="Coils"/>
    </source>
</evidence>